<gene>
    <name evidence="2" type="ORF">E4L96_03610</name>
</gene>
<reference evidence="2 3" key="1">
    <citation type="submission" date="2019-03" db="EMBL/GenBank/DDBJ databases">
        <title>Draft Genome Sequence of Massilia arenosa sp. nov., a Novel Massilia Species Isolated from a Sandy-loam Maize Soil.</title>
        <authorList>
            <person name="Raths R."/>
            <person name="Peta V."/>
            <person name="Bucking H."/>
        </authorList>
    </citation>
    <scope>NUCLEOTIDE SEQUENCE [LARGE SCALE GENOMIC DNA]</scope>
    <source>
        <strain evidence="2 3">MC02</strain>
    </source>
</reference>
<evidence type="ECO:0000313" key="2">
    <source>
        <dbReference type="EMBL" id="TFW27436.1"/>
    </source>
</evidence>
<keyword evidence="3" id="KW-1185">Reference proteome</keyword>
<feature type="signal peptide" evidence="1">
    <location>
        <begin position="1"/>
        <end position="25"/>
    </location>
</feature>
<dbReference type="PROSITE" id="PS51257">
    <property type="entry name" value="PROKAR_LIPOPROTEIN"/>
    <property type="match status" value="1"/>
</dbReference>
<dbReference type="RefSeq" id="WP_135205866.1">
    <property type="nucleotide sequence ID" value="NZ_SPVF01000052.1"/>
</dbReference>
<dbReference type="EMBL" id="SPVF01000052">
    <property type="protein sequence ID" value="TFW27436.1"/>
    <property type="molecule type" value="Genomic_DNA"/>
</dbReference>
<dbReference type="Proteomes" id="UP000298438">
    <property type="component" value="Unassembled WGS sequence"/>
</dbReference>
<keyword evidence="1" id="KW-0732">Signal</keyword>
<evidence type="ECO:0000313" key="3">
    <source>
        <dbReference type="Proteomes" id="UP000298438"/>
    </source>
</evidence>
<accession>A0A4Y9SRQ5</accession>
<sequence length="344" mass="37197">MPITRTRSAGLLAILALACSAPARADAPEGHGAYASLTFGSGRIDGPAAVGDRSMNGRSLEIRAGRDLLVFGGDQSATASTILRFDIIHYNEGHPDNNHRDGFAGQLVLSHDFADGRVIGEIGGGPYTNMNTTTIGGVQYDHAGRGRLYTAALRVPVPQLWPGTEVRVAVNRVALMDTFNSTSLQIGLGRHFGAPPPYSKETEAGTPLWGGIAFGRSITNMSHRDGSNGAVFSVRRYLNGLGWSVKGIDEGDDGVRVNRRGVAAQAWLVQPLTNAFTLSYGGGPYWARNTYDDATRLHGLFTVHLDYNVDKRNKFFFAFSRVKTYAQMDDRDLFNLGYQHAFGG</sequence>
<evidence type="ECO:0008006" key="4">
    <source>
        <dbReference type="Google" id="ProtNLM"/>
    </source>
</evidence>
<comment type="caution">
    <text evidence="2">The sequence shown here is derived from an EMBL/GenBank/DDBJ whole genome shotgun (WGS) entry which is preliminary data.</text>
</comment>
<organism evidence="2 3">
    <name type="scientific">Zemynaea arenosa</name>
    <dbReference type="NCBI Taxonomy" id="2561931"/>
    <lineage>
        <taxon>Bacteria</taxon>
        <taxon>Pseudomonadati</taxon>
        <taxon>Pseudomonadota</taxon>
        <taxon>Betaproteobacteria</taxon>
        <taxon>Burkholderiales</taxon>
        <taxon>Oxalobacteraceae</taxon>
        <taxon>Telluria group</taxon>
        <taxon>Zemynaea</taxon>
    </lineage>
</organism>
<dbReference type="AlphaFoldDB" id="A0A4Y9SRQ5"/>
<evidence type="ECO:0000256" key="1">
    <source>
        <dbReference type="SAM" id="SignalP"/>
    </source>
</evidence>
<protein>
    <recommendedName>
        <fullName evidence="4">Porin</fullName>
    </recommendedName>
</protein>
<feature type="chain" id="PRO_5021231739" description="Porin" evidence="1">
    <location>
        <begin position="26"/>
        <end position="344"/>
    </location>
</feature>
<proteinExistence type="predicted"/>
<dbReference type="OrthoDB" id="8741777at2"/>
<name>A0A4Y9SRQ5_9BURK</name>